<name>A0ABQ0MSG2_9GAMM</name>
<gene>
    <name evidence="7" type="ORF">MTCD1_00913</name>
</gene>
<evidence type="ECO:0000256" key="2">
    <source>
        <dbReference type="ARBA" id="ARBA00022448"/>
    </source>
</evidence>
<dbReference type="PROSITE" id="PS50267">
    <property type="entry name" value="NA_NEUROTRAN_SYMP_3"/>
    <property type="match status" value="1"/>
</dbReference>
<proteinExistence type="predicted"/>
<keyword evidence="2" id="KW-0813">Transport</keyword>
<dbReference type="EMBL" id="BDQM01000005">
    <property type="protein sequence ID" value="GAW95311.1"/>
    <property type="molecule type" value="Genomic_DNA"/>
</dbReference>
<dbReference type="NCBIfam" id="NF037979">
    <property type="entry name" value="Na_transp"/>
    <property type="match status" value="1"/>
</dbReference>
<evidence type="ECO:0000313" key="8">
    <source>
        <dbReference type="Proteomes" id="UP000197068"/>
    </source>
</evidence>
<comment type="subcellular location">
    <subcellularLocation>
        <location evidence="1">Membrane</location>
        <topology evidence="1">Multi-pass membrane protein</topology>
    </subcellularLocation>
</comment>
<evidence type="ECO:0000256" key="4">
    <source>
        <dbReference type="ARBA" id="ARBA00022989"/>
    </source>
</evidence>
<feature type="transmembrane region" description="Helical" evidence="6">
    <location>
        <begin position="469"/>
        <end position="489"/>
    </location>
</feature>
<dbReference type="SUPFAM" id="SSF161070">
    <property type="entry name" value="SNF-like"/>
    <property type="match status" value="1"/>
</dbReference>
<keyword evidence="3 6" id="KW-0812">Transmembrane</keyword>
<reference evidence="7 8" key="1">
    <citation type="submission" date="2017-06" db="EMBL/GenBank/DDBJ databases">
        <title>Whole Genome Sequences of Colwellia marinimaniae MTCD1.</title>
        <authorList>
            <person name="Kusumoto H."/>
            <person name="Inoue M."/>
            <person name="Tanikawa K."/>
            <person name="Maeji H."/>
            <person name="Cameron J.H."/>
            <person name="Bartlett D.H."/>
        </authorList>
    </citation>
    <scope>NUCLEOTIDE SEQUENCE [LARGE SCALE GENOMIC DNA]</scope>
    <source>
        <strain evidence="7 8">MTCD1</strain>
    </source>
</reference>
<dbReference type="PRINTS" id="PR00176">
    <property type="entry name" value="NANEUSMPORT"/>
</dbReference>
<protein>
    <submittedName>
        <fullName evidence="7">Sodium-dependent transporter</fullName>
    </submittedName>
</protein>
<dbReference type="InterPro" id="IPR037272">
    <property type="entry name" value="SNS_sf"/>
</dbReference>
<keyword evidence="4 6" id="KW-1133">Transmembrane helix</keyword>
<feature type="transmembrane region" description="Helical" evidence="6">
    <location>
        <begin position="217"/>
        <end position="236"/>
    </location>
</feature>
<feature type="transmembrane region" description="Helical" evidence="6">
    <location>
        <begin position="398"/>
        <end position="417"/>
    </location>
</feature>
<dbReference type="InterPro" id="IPR000175">
    <property type="entry name" value="Na/ntran_symport"/>
</dbReference>
<dbReference type="InterPro" id="IPR047218">
    <property type="entry name" value="YocR/YhdH-like"/>
</dbReference>
<accession>A0ABQ0MSG2</accession>
<organism evidence="7 8">
    <name type="scientific">Colwellia marinimaniae</name>
    <dbReference type="NCBI Taxonomy" id="1513592"/>
    <lineage>
        <taxon>Bacteria</taxon>
        <taxon>Pseudomonadati</taxon>
        <taxon>Pseudomonadota</taxon>
        <taxon>Gammaproteobacteria</taxon>
        <taxon>Alteromonadales</taxon>
        <taxon>Colwelliaceae</taxon>
        <taxon>Colwellia</taxon>
    </lineage>
</organism>
<feature type="transmembrane region" description="Helical" evidence="6">
    <location>
        <begin position="423"/>
        <end position="448"/>
    </location>
</feature>
<dbReference type="Pfam" id="PF00209">
    <property type="entry name" value="SNF"/>
    <property type="match status" value="2"/>
</dbReference>
<evidence type="ECO:0000256" key="3">
    <source>
        <dbReference type="ARBA" id="ARBA00022692"/>
    </source>
</evidence>
<feature type="transmembrane region" description="Helical" evidence="6">
    <location>
        <begin position="296"/>
        <end position="320"/>
    </location>
</feature>
<dbReference type="CDD" id="cd10336">
    <property type="entry name" value="SLC6sbd_Tyt1-Like"/>
    <property type="match status" value="1"/>
</dbReference>
<keyword evidence="8" id="KW-1185">Reference proteome</keyword>
<feature type="transmembrane region" description="Helical" evidence="6">
    <location>
        <begin position="89"/>
        <end position="108"/>
    </location>
</feature>
<sequence length="490" mass="52966">MAALYHKFQGYIDDKKVTKAMNNTSPKRVNSVSFAQLILTINYLSMTTVSSRDSFHSRLGFVLAAAGAAIGLGNIWGFPTQVANNGGGAFLVVYLIVTFLLALPALYAEVYIGNQAQTNPVAALASACGKRFKKLGHIAGIIGIIGAMMMLSFYTIVAGWMLAHALASLAELVGLMSLSQWLSTSSTWRNVIFTPIFIVLGAAIVHQGVHSGIERWSARLMPMLLVMLGGLVIYILQQDGAMEGLTLYLVPDFSQVTEPKLIISAMGQAFFSLAIGVGAMMAYGSYMPKGESVGKLVLSITLLDTFIAFIAGLLIIPALFVAQHAGQEVFIDGHLIGEGQLIFNILPTLFSSMGTVGLIVSFAFFALLSIAALTSTISSTEVPVAYLIEDKAMTRKNATWLVSGLVLVASMLLIAFFEQLFALVIQLLTTVLQPLMSLFYFIVIGWLWKRGNQLTDIATLAQDKSLRLLGFYLRFICPALLLVVFVNVAF</sequence>
<feature type="transmembrane region" description="Helical" evidence="6">
    <location>
        <begin position="356"/>
        <end position="377"/>
    </location>
</feature>
<evidence type="ECO:0000313" key="7">
    <source>
        <dbReference type="EMBL" id="GAW95311.1"/>
    </source>
</evidence>
<comment type="caution">
    <text evidence="7">The sequence shown here is derived from an EMBL/GenBank/DDBJ whole genome shotgun (WGS) entry which is preliminary data.</text>
</comment>
<dbReference type="PANTHER" id="PTHR42948">
    <property type="entry name" value="TRANSPORTER"/>
    <property type="match status" value="1"/>
</dbReference>
<feature type="transmembrane region" description="Helical" evidence="6">
    <location>
        <begin position="138"/>
        <end position="167"/>
    </location>
</feature>
<dbReference type="PANTHER" id="PTHR42948:SF1">
    <property type="entry name" value="TRANSPORTER"/>
    <property type="match status" value="1"/>
</dbReference>
<keyword evidence="5 6" id="KW-0472">Membrane</keyword>
<evidence type="ECO:0000256" key="6">
    <source>
        <dbReference type="SAM" id="Phobius"/>
    </source>
</evidence>
<feature type="transmembrane region" description="Helical" evidence="6">
    <location>
        <begin position="187"/>
        <end position="205"/>
    </location>
</feature>
<dbReference type="Proteomes" id="UP000197068">
    <property type="component" value="Unassembled WGS sequence"/>
</dbReference>
<evidence type="ECO:0000256" key="1">
    <source>
        <dbReference type="ARBA" id="ARBA00004141"/>
    </source>
</evidence>
<feature type="transmembrane region" description="Helical" evidence="6">
    <location>
        <begin position="59"/>
        <end position="77"/>
    </location>
</feature>
<evidence type="ECO:0000256" key="5">
    <source>
        <dbReference type="ARBA" id="ARBA00023136"/>
    </source>
</evidence>
<feature type="transmembrane region" description="Helical" evidence="6">
    <location>
        <begin position="261"/>
        <end position="284"/>
    </location>
</feature>